<comment type="caution">
    <text evidence="7">The sequence shown here is derived from an EMBL/GenBank/DDBJ whole genome shotgun (WGS) entry which is preliminary data.</text>
</comment>
<proteinExistence type="predicted"/>
<dbReference type="Pfam" id="PF03404">
    <property type="entry name" value="Mo-co_dimer"/>
    <property type="match status" value="1"/>
</dbReference>
<gene>
    <name evidence="7" type="ORF">C8034_v000510</name>
</gene>
<dbReference type="GO" id="GO:0005739">
    <property type="term" value="C:mitochondrion"/>
    <property type="evidence" value="ECO:0007669"/>
    <property type="project" value="TreeGrafter"/>
</dbReference>
<feature type="domain" description="Oxidoreductase molybdopterin-binding" evidence="5">
    <location>
        <begin position="5"/>
        <end position="125"/>
    </location>
</feature>
<dbReference type="GO" id="GO:0020037">
    <property type="term" value="F:heme binding"/>
    <property type="evidence" value="ECO:0007669"/>
    <property type="project" value="TreeGrafter"/>
</dbReference>
<dbReference type="GO" id="GO:0006790">
    <property type="term" value="P:sulfur compound metabolic process"/>
    <property type="evidence" value="ECO:0007669"/>
    <property type="project" value="TreeGrafter"/>
</dbReference>
<comment type="cofactor">
    <cofactor evidence="1">
        <name>Mo-molybdopterin</name>
        <dbReference type="ChEBI" id="CHEBI:71302"/>
    </cofactor>
</comment>
<dbReference type="GO" id="GO:0043546">
    <property type="term" value="F:molybdopterin cofactor binding"/>
    <property type="evidence" value="ECO:0007669"/>
    <property type="project" value="TreeGrafter"/>
</dbReference>
<dbReference type="InterPro" id="IPR005066">
    <property type="entry name" value="MoCF_OxRdtse_dimer"/>
</dbReference>
<dbReference type="PRINTS" id="PR00407">
    <property type="entry name" value="EUMOPTERIN"/>
</dbReference>
<dbReference type="AlphaFoldDB" id="A0A4R8TFZ5"/>
<keyword evidence="4" id="KW-0560">Oxidoreductase</keyword>
<organism evidence="7 8">
    <name type="scientific">Colletotrichum sidae</name>
    <dbReference type="NCBI Taxonomy" id="1347389"/>
    <lineage>
        <taxon>Eukaryota</taxon>
        <taxon>Fungi</taxon>
        <taxon>Dikarya</taxon>
        <taxon>Ascomycota</taxon>
        <taxon>Pezizomycotina</taxon>
        <taxon>Sordariomycetes</taxon>
        <taxon>Hypocreomycetidae</taxon>
        <taxon>Glomerellales</taxon>
        <taxon>Glomerellaceae</taxon>
        <taxon>Colletotrichum</taxon>
        <taxon>Colletotrichum orbiculare species complex</taxon>
    </lineage>
</organism>
<feature type="domain" description="Moybdenum cofactor oxidoreductase dimerisation" evidence="6">
    <location>
        <begin position="152"/>
        <end position="266"/>
    </location>
</feature>
<dbReference type="Gene3D" id="3.90.420.10">
    <property type="entry name" value="Oxidoreductase, molybdopterin-binding domain"/>
    <property type="match status" value="1"/>
</dbReference>
<evidence type="ECO:0000256" key="1">
    <source>
        <dbReference type="ARBA" id="ARBA00001924"/>
    </source>
</evidence>
<dbReference type="EMBL" id="QAPF01000095">
    <property type="protein sequence ID" value="TEA17042.1"/>
    <property type="molecule type" value="Genomic_DNA"/>
</dbReference>
<dbReference type="GO" id="GO:0008482">
    <property type="term" value="F:sulfite oxidase activity"/>
    <property type="evidence" value="ECO:0007669"/>
    <property type="project" value="TreeGrafter"/>
</dbReference>
<dbReference type="Pfam" id="PF00174">
    <property type="entry name" value="Oxidored_molyb"/>
    <property type="match status" value="1"/>
</dbReference>
<accession>A0A4R8TFZ5</accession>
<dbReference type="InterPro" id="IPR000572">
    <property type="entry name" value="OxRdtase_Mopterin-bd_dom"/>
</dbReference>
<evidence type="ECO:0000256" key="3">
    <source>
        <dbReference type="ARBA" id="ARBA00022723"/>
    </source>
</evidence>
<keyword evidence="3" id="KW-0479">Metal-binding</keyword>
<dbReference type="PANTHER" id="PTHR19372">
    <property type="entry name" value="SULFITE REDUCTASE"/>
    <property type="match status" value="1"/>
</dbReference>
<dbReference type="SUPFAM" id="SSF81296">
    <property type="entry name" value="E set domains"/>
    <property type="match status" value="1"/>
</dbReference>
<evidence type="ECO:0000313" key="7">
    <source>
        <dbReference type="EMBL" id="TEA17042.1"/>
    </source>
</evidence>
<sequence>MRTLLKEVDGIDWGDAAIMNCSWRGPKLRDILDAAGVAHNPEAHVAFSCYQSETEKDSWYGASIELERAMDENREIILALERNSKHLPSNHGAPVRVIIPGVAGARSVKWLDRITVQKMESSNFYQKRDYKVLPEEVNNAEEAEAYWDTTPALQDMPVNSVIVHPPSGSSVCRDDDGLVQIAGYAVPGGPDGPITEVGVSVDGGQTWTQADLQSVPSKWSWALWKAKIPVEAGSQRRILSRAKDRGGNEQQADAAWNLRGVAYNGYGESRDVTVR</sequence>
<dbReference type="Gene3D" id="2.60.40.650">
    <property type="match status" value="1"/>
</dbReference>
<dbReference type="InterPro" id="IPR008335">
    <property type="entry name" value="Mopterin_OxRdtase_euk"/>
</dbReference>
<evidence type="ECO:0000259" key="6">
    <source>
        <dbReference type="Pfam" id="PF03404"/>
    </source>
</evidence>
<dbReference type="Proteomes" id="UP000295604">
    <property type="component" value="Unassembled WGS sequence"/>
</dbReference>
<evidence type="ECO:0000259" key="5">
    <source>
        <dbReference type="Pfam" id="PF00174"/>
    </source>
</evidence>
<dbReference type="GO" id="GO:0030151">
    <property type="term" value="F:molybdenum ion binding"/>
    <property type="evidence" value="ECO:0007669"/>
    <property type="project" value="InterPro"/>
</dbReference>
<keyword evidence="2" id="KW-0500">Molybdenum</keyword>
<name>A0A4R8TFZ5_9PEZI</name>
<evidence type="ECO:0000256" key="2">
    <source>
        <dbReference type="ARBA" id="ARBA00022505"/>
    </source>
</evidence>
<evidence type="ECO:0000256" key="4">
    <source>
        <dbReference type="ARBA" id="ARBA00023002"/>
    </source>
</evidence>
<keyword evidence="8" id="KW-1185">Reference proteome</keyword>
<dbReference type="PANTHER" id="PTHR19372:SF7">
    <property type="entry name" value="SULFITE OXIDASE, MITOCHONDRIAL"/>
    <property type="match status" value="1"/>
</dbReference>
<protein>
    <submittedName>
        <fullName evidence="7">Putative sulfite oxidase</fullName>
    </submittedName>
</protein>
<dbReference type="InterPro" id="IPR014756">
    <property type="entry name" value="Ig_E-set"/>
</dbReference>
<dbReference type="SUPFAM" id="SSF56524">
    <property type="entry name" value="Oxidoreductase molybdopterin-binding domain"/>
    <property type="match status" value="1"/>
</dbReference>
<dbReference type="InterPro" id="IPR036374">
    <property type="entry name" value="OxRdtase_Mopterin-bd_sf"/>
</dbReference>
<evidence type="ECO:0000313" key="8">
    <source>
        <dbReference type="Proteomes" id="UP000295604"/>
    </source>
</evidence>
<reference evidence="7 8" key="1">
    <citation type="submission" date="2018-11" db="EMBL/GenBank/DDBJ databases">
        <title>Genome sequence and assembly of Colletotrichum sidae.</title>
        <authorList>
            <person name="Gan P."/>
            <person name="Shirasu K."/>
        </authorList>
    </citation>
    <scope>NUCLEOTIDE SEQUENCE [LARGE SCALE GENOMIC DNA]</scope>
    <source>
        <strain evidence="7 8">CBS 518.97</strain>
    </source>
</reference>